<organism evidence="1 2">
    <name type="scientific">Streptomyces antnestii</name>
    <dbReference type="NCBI Taxonomy" id="2494256"/>
    <lineage>
        <taxon>Bacteria</taxon>
        <taxon>Bacillati</taxon>
        <taxon>Actinomycetota</taxon>
        <taxon>Actinomycetes</taxon>
        <taxon>Kitasatosporales</taxon>
        <taxon>Streptomycetaceae</taxon>
        <taxon>Streptomyces</taxon>
    </lineage>
</organism>
<dbReference type="PANTHER" id="PTHR32305:SF17">
    <property type="entry name" value="TRNA NUCLEASE WAPA"/>
    <property type="match status" value="1"/>
</dbReference>
<dbReference type="NCBIfam" id="TIGR03696">
    <property type="entry name" value="Rhs_assc_core"/>
    <property type="match status" value="1"/>
</dbReference>
<proteinExistence type="predicted"/>
<evidence type="ECO:0000313" key="2">
    <source>
        <dbReference type="Proteomes" id="UP000283128"/>
    </source>
</evidence>
<sequence>MAAVAMTTLAITRRKQLPFGELRAEQADTIPGTRGYVGGTTDPTGLTHLGAREYDPNLGLFISVDPVIDIDDPQQMNAYANNRSITASDPDGRQYFDELAGMGYGTTAQKHAYQKWGYRDSRESAQLSGS</sequence>
<dbReference type="AlphaFoldDB" id="A0A437NYQ0"/>
<protein>
    <recommendedName>
        <fullName evidence="3">RHS repeat-associated core domain-containing protein</fullName>
    </recommendedName>
</protein>
<reference evidence="1 2" key="1">
    <citation type="submission" date="2019-01" db="EMBL/GenBank/DDBJ databases">
        <title>Genome sequences of Streptomyces and Rhizobium isolates collected from root and soil.</title>
        <authorList>
            <person name="Chhettri S."/>
            <person name="Sevigny J.L."/>
            <person name="Sen A."/>
            <person name="Ennis N."/>
            <person name="Tisa L."/>
        </authorList>
    </citation>
    <scope>NUCLEOTIDE SEQUENCE [LARGE SCALE GENOMIC DNA]</scope>
    <source>
        <strain evidence="1 2">San01</strain>
    </source>
</reference>
<dbReference type="OrthoDB" id="291011at2"/>
<gene>
    <name evidence="1" type="ORF">EOT10_39700</name>
</gene>
<evidence type="ECO:0008006" key="3">
    <source>
        <dbReference type="Google" id="ProtNLM"/>
    </source>
</evidence>
<dbReference type="InterPro" id="IPR022385">
    <property type="entry name" value="Rhs_assc_core"/>
</dbReference>
<dbReference type="EMBL" id="RZYA01000035">
    <property type="protein sequence ID" value="RVU15135.1"/>
    <property type="molecule type" value="Genomic_DNA"/>
</dbReference>
<keyword evidence="2" id="KW-1185">Reference proteome</keyword>
<accession>A0A437NYQ0</accession>
<comment type="caution">
    <text evidence="1">The sequence shown here is derived from an EMBL/GenBank/DDBJ whole genome shotgun (WGS) entry which is preliminary data.</text>
</comment>
<dbReference type="InterPro" id="IPR050708">
    <property type="entry name" value="T6SS_VgrG/RHS"/>
</dbReference>
<name>A0A437NYQ0_9ACTN</name>
<dbReference type="Gene3D" id="2.180.10.10">
    <property type="entry name" value="RHS repeat-associated core"/>
    <property type="match status" value="1"/>
</dbReference>
<evidence type="ECO:0000313" key="1">
    <source>
        <dbReference type="EMBL" id="RVU15135.1"/>
    </source>
</evidence>
<dbReference type="PANTHER" id="PTHR32305">
    <property type="match status" value="1"/>
</dbReference>
<dbReference type="Proteomes" id="UP000283128">
    <property type="component" value="Unassembled WGS sequence"/>
</dbReference>